<dbReference type="AlphaFoldDB" id="A0AAE3T2H9"/>
<dbReference type="RefSeq" id="WP_271429619.1">
    <property type="nucleotide sequence ID" value="NZ_JAQIPB010000009.1"/>
</dbReference>
<dbReference type="GO" id="GO:0003677">
    <property type="term" value="F:DNA binding"/>
    <property type="evidence" value="ECO:0007669"/>
    <property type="project" value="UniProtKB-KW"/>
</dbReference>
<evidence type="ECO:0000256" key="3">
    <source>
        <dbReference type="ARBA" id="ARBA00023163"/>
    </source>
</evidence>
<comment type="caution">
    <text evidence="5">The sequence shown here is derived from an EMBL/GenBank/DDBJ whole genome shotgun (WGS) entry which is preliminary data.</text>
</comment>
<protein>
    <submittedName>
        <fullName evidence="5">MarR family transcriptional regulator</fullName>
    </submittedName>
</protein>
<dbReference type="InterPro" id="IPR000835">
    <property type="entry name" value="HTH_MarR-typ"/>
</dbReference>
<keyword evidence="2" id="KW-0238">DNA-binding</keyword>
<dbReference type="InterPro" id="IPR036388">
    <property type="entry name" value="WH-like_DNA-bd_sf"/>
</dbReference>
<dbReference type="PROSITE" id="PS50995">
    <property type="entry name" value="HTH_MARR_2"/>
    <property type="match status" value="1"/>
</dbReference>
<evidence type="ECO:0000259" key="4">
    <source>
        <dbReference type="PROSITE" id="PS50995"/>
    </source>
</evidence>
<sequence length="180" mass="20048">MATPKPAAAAVRKKAVVDLEHYAPAYLTWIANKLSGGASSAYLRAFDVGIETWRILVLLAIEDRLTAQSISRTIGMDKASVSRVFKSMQADGLVSFDLDDKDGRLRLATITDKGRALHDRILELAQERERVLLSVLSAEERRTLLNLLRRLHDNLPNVEQATAAFLAQHYPDARARRSRG</sequence>
<proteinExistence type="predicted"/>
<dbReference type="GO" id="GO:0003700">
    <property type="term" value="F:DNA-binding transcription factor activity"/>
    <property type="evidence" value="ECO:0007669"/>
    <property type="project" value="InterPro"/>
</dbReference>
<dbReference type="Pfam" id="PF12802">
    <property type="entry name" value="MarR_2"/>
    <property type="match status" value="1"/>
</dbReference>
<evidence type="ECO:0000313" key="5">
    <source>
        <dbReference type="EMBL" id="MDA7418402.1"/>
    </source>
</evidence>
<feature type="domain" description="HTH marR-type" evidence="4">
    <location>
        <begin position="20"/>
        <end position="153"/>
    </location>
</feature>
<reference evidence="5" key="1">
    <citation type="submission" date="2023-01" db="EMBL/GenBank/DDBJ databases">
        <title>Xenophilus mangrovi sp. nov., isolated from soil of Mangrove nature reserve.</title>
        <authorList>
            <person name="Xu S."/>
            <person name="Liu Z."/>
            <person name="Xu Y."/>
        </authorList>
    </citation>
    <scope>NUCLEOTIDE SEQUENCE</scope>
    <source>
        <strain evidence="5">YW8</strain>
    </source>
</reference>
<organism evidence="5 6">
    <name type="scientific">Xenophilus arseniciresistens</name>
    <dbReference type="NCBI Taxonomy" id="1283306"/>
    <lineage>
        <taxon>Bacteria</taxon>
        <taxon>Pseudomonadati</taxon>
        <taxon>Pseudomonadota</taxon>
        <taxon>Betaproteobacteria</taxon>
        <taxon>Burkholderiales</taxon>
        <taxon>Comamonadaceae</taxon>
        <taxon>Xenophilus</taxon>
    </lineage>
</organism>
<keyword evidence="3" id="KW-0804">Transcription</keyword>
<dbReference type="PANTHER" id="PTHR35790">
    <property type="entry name" value="HTH-TYPE TRANSCRIPTIONAL REGULATOR PCHR"/>
    <property type="match status" value="1"/>
</dbReference>
<dbReference type="InterPro" id="IPR052067">
    <property type="entry name" value="Metal_resp_HTH_trans_reg"/>
</dbReference>
<dbReference type="EMBL" id="JAQIPB010000009">
    <property type="protein sequence ID" value="MDA7418402.1"/>
    <property type="molecule type" value="Genomic_DNA"/>
</dbReference>
<dbReference type="SUPFAM" id="SSF46785">
    <property type="entry name" value="Winged helix' DNA-binding domain"/>
    <property type="match status" value="1"/>
</dbReference>
<dbReference type="Proteomes" id="UP001212602">
    <property type="component" value="Unassembled WGS sequence"/>
</dbReference>
<evidence type="ECO:0000256" key="2">
    <source>
        <dbReference type="ARBA" id="ARBA00023125"/>
    </source>
</evidence>
<dbReference type="PRINTS" id="PR00598">
    <property type="entry name" value="HTHMARR"/>
</dbReference>
<accession>A0AAE3T2H9</accession>
<gene>
    <name evidence="5" type="ORF">PGB34_18695</name>
</gene>
<keyword evidence="6" id="KW-1185">Reference proteome</keyword>
<dbReference type="SMART" id="SM00347">
    <property type="entry name" value="HTH_MARR"/>
    <property type="match status" value="1"/>
</dbReference>
<dbReference type="Gene3D" id="1.10.10.10">
    <property type="entry name" value="Winged helix-like DNA-binding domain superfamily/Winged helix DNA-binding domain"/>
    <property type="match status" value="1"/>
</dbReference>
<keyword evidence="1" id="KW-0805">Transcription regulation</keyword>
<evidence type="ECO:0000313" key="6">
    <source>
        <dbReference type="Proteomes" id="UP001212602"/>
    </source>
</evidence>
<dbReference type="PANTHER" id="PTHR35790:SF4">
    <property type="entry name" value="HTH-TYPE TRANSCRIPTIONAL REGULATOR PCHR"/>
    <property type="match status" value="1"/>
</dbReference>
<name>A0AAE3T2H9_9BURK</name>
<dbReference type="InterPro" id="IPR036390">
    <property type="entry name" value="WH_DNA-bd_sf"/>
</dbReference>
<evidence type="ECO:0000256" key="1">
    <source>
        <dbReference type="ARBA" id="ARBA00023015"/>
    </source>
</evidence>